<dbReference type="Gene3D" id="3.30.559.10">
    <property type="entry name" value="Chloramphenicol acetyltransferase-like domain"/>
    <property type="match status" value="2"/>
</dbReference>
<sequence>MGVETEPVLTRPWALSHSQELQDTPSLSTKAIEMTANAACSVEGFDTILAWNGAEHSSHDECLHWHFEKQATSQPNTPAILSTHQAYTYGELEATTARLAKHLSQACGVGPEVIVPVCFPKSAFAIVAMLSILRAGGAYTALDPEYPDTRIQEIVQQTQATFAVVSPDLVDRFEGLVQNVVPISQDHLLALPKDTDYHSLPSLDIKKASPRNACIVVFTSGSTGTPKGIVLEHRHMCATAHQHGRAFKIRRDLRVLQFAAYTFDMANSDIFCTLFHGGTICVPSEDERMNDLAGFVARFQVESAKITPSLASLLTPTDMPSLKTIILGGEVASKDLLTRWANHAETIISYGPAECAVTSASHVYVKGTDAGVIGRGFGTRLWIVDPNSRHVILPIGSVGELLIEGPNVGRGYLAKPEMTEQFFVGAPDWCSDKNNSQGEPRRFYKTGDLVQYDSDGVVRFVGRKDSQIKLRGQRLELSEVQHHLKEAFPKASTVLPVVISPHVLGATKSLAAFVQLRDGAGLVQTQEDNIVALDLLGTDEWQASVKAAHKLLSKALPSYMVPTQFVPVSKMPRNASWKTDIRRLQELAADLPLGVLTLLGPSPSLPSTGQEPLTEMELKLQELWAILLDRKPGQLGLDDSFFYIGGSSLEAIRLVSLARTRGLDLTAQQIFQSPKLRDQARSLKPRLEIAPEGDTIPPLSLLKPETDRRTALEYAAKLAEVEPSQIEDIFPCTPLQEGLLAMTAQREGDYVARSVYRLPASTDLARFKRACEEVVAKTPTLRTRVVSLPDDGLVQVVVNECFQWGPDLDMDSISSLESHKPSQALGSGLSFFALGESARQGATYFVWTIHHALYDGWSAPLILDAIEQVYNDGQSPVFAPFQSFVKHVLQQDNTAAENFWQAQFDGGDGAVSFPALPDPSKVPLADTVVDRLVSLAWLRSSTTPATAVRTAWAILQSQISGFKDIVFGATLTGRQADVAGVERMTAPTIAPVPVRVMLHNDENVEDMLHAIQKQMVDMLPFEQFGIQNIKRVSGAARDACQAQTLLLIQPLGQNLSLRQNRLMSHVSGFVHETKSYALTLYCYLEVDGVHIYAVFDSSVIKEERVSRILGQFEHILKQLSDAENLALKVSDLEVASPQDMKDMWRWNAQVPPTMDRCVHDMIIDRVHEQPEAEAIHAWDGDLTYAQLDALSSTLARRLIKLGVGPNMIVPLCFEKSMWTPVAVMGVMKAGGCSVLLDGGQPEQRLKTIVQQVVPSVMIASALRRDEPSRLCTSNGLKVIVLDRQALDELEATDVEVPLPVVPTSSLLYLVFTSGSTGLPKGAQVTHSNYASALHYQCEFFGYQTTSRVYDFASYSFDGAWFNMLHTLEAGGCVCIPLDEDRRNDLSASINHMGANMLNLNATTHRLLNPASLPAVNNLISLGEPIRKEDVEIWTPGVIKQAYGPAECTPISTALRGETGDQPNVGIGSGLGSLTWVVDPDTGRLMPPGITGELWLEGPIVGAGYLNEKEKTAAAFVHDPSWLVRGGGGVPGRRGRLYRTGDLVRQLDDGPLVFVGRKDTQVKIRGQRVELEDIEHHLHRAMTSRYETVTLVAEVIKPEGQEHILVAYVALSSPGEASLDDILASLVVGEPSKELASALPAHLVPTAYIPLKQIPLTMTGKTDRKRLREMGAAMTRDQLVALHETHSGITSREPSTPEEMQLRELWARVLNQTEISKISAESNFFVIGGDSIQAMRIVALAHEHDMRLTVADIFQSPRLSDMAKRVKMMQKKQSAYSEPRPFTLLSDDDLAGQELGTFIKETIAPAVEFPLEDIQDVMPTTATQAMCADAAMYNPAQGCFMVHVDVPERVSLDTIEKCCQKVWDHLSILAAVFVTPGERMLQVIPRNSAAPVERHQIGDHQDMDGFATEVFHAALQPAMVPGSLYTRFYVLHGAGRSTRWGLRLSHAHFDRTSLTPILDCFAASLQGKALAPMARFSGFIDCVREAENMMLAHWREVLCGSKPLALTPTGQPAEIVSIKRAIQAPPAFDGFTAANLYVAACVQALAQLCDTDDVVTTMTVSGRSTLPPALANVVGPTVNMVPLRVRLDAQKTFEGTLEATRQAQLDVLGFETSTVAPLFEACTPTASWQPDERRSTYILQFQNPEPFTVDLMGDGECCQELGWFGPDKVWDHSEEVWLIARPDPETETWNLWYSANTVNFSLERLEELARELEVVVQRGWALQSRDYISMDNSKTIVSSISHRPAPSPSFDNVPSKKLICKRRVQAAVIEANGQPRGALPAVHPDEPMQGVVVSMLPATGASQIIGTFKDYEEHMYSHVGEISIQVKQAAFHNEELLFARAEYLSRDVLVHDAVAGKDLQEKRNVRIQISAILRKMVWRTRYGPES</sequence>
<keyword evidence="2" id="KW-0597">Phosphoprotein</keyword>
<keyword evidence="1" id="KW-0596">Phosphopantetheine</keyword>
<organism evidence="5 6">
    <name type="scientific">Colletotrichum paranaense</name>
    <dbReference type="NCBI Taxonomy" id="1914294"/>
    <lineage>
        <taxon>Eukaryota</taxon>
        <taxon>Fungi</taxon>
        <taxon>Dikarya</taxon>
        <taxon>Ascomycota</taxon>
        <taxon>Pezizomycotina</taxon>
        <taxon>Sordariomycetes</taxon>
        <taxon>Hypocreomycetidae</taxon>
        <taxon>Glomerellales</taxon>
        <taxon>Glomerellaceae</taxon>
        <taxon>Colletotrichum</taxon>
        <taxon>Colletotrichum acutatum species complex</taxon>
    </lineage>
</organism>
<dbReference type="SUPFAM" id="SSF56801">
    <property type="entry name" value="Acetyl-CoA synthetase-like"/>
    <property type="match status" value="2"/>
</dbReference>
<dbReference type="CDD" id="cd19545">
    <property type="entry name" value="FUM14_C_NRPS-like"/>
    <property type="match status" value="1"/>
</dbReference>
<dbReference type="InterPro" id="IPR009081">
    <property type="entry name" value="PP-bd_ACP"/>
</dbReference>
<dbReference type="GeneID" id="85382358"/>
<accession>A0ABQ9S1J0</accession>
<reference evidence="5 6" key="1">
    <citation type="submission" date="2016-10" db="EMBL/GenBank/DDBJ databases">
        <title>The genome sequence of Colletotrichum fioriniae PJ7.</title>
        <authorList>
            <person name="Baroncelli R."/>
        </authorList>
    </citation>
    <scope>NUCLEOTIDE SEQUENCE [LARGE SCALE GENOMIC DNA]</scope>
    <source>
        <strain evidence="5 6">IMI 384185</strain>
    </source>
</reference>
<dbReference type="InterPro" id="IPR036736">
    <property type="entry name" value="ACP-like_sf"/>
</dbReference>
<dbReference type="Pfam" id="PF00668">
    <property type="entry name" value="Condensation"/>
    <property type="match status" value="2"/>
</dbReference>
<dbReference type="PROSITE" id="PS50075">
    <property type="entry name" value="CARRIER"/>
    <property type="match status" value="2"/>
</dbReference>
<dbReference type="SUPFAM" id="SSF47336">
    <property type="entry name" value="ACP-like"/>
    <property type="match status" value="2"/>
</dbReference>
<dbReference type="PROSITE" id="PS00455">
    <property type="entry name" value="AMP_BINDING"/>
    <property type="match status" value="2"/>
</dbReference>
<dbReference type="Gene3D" id="1.10.1200.10">
    <property type="entry name" value="ACP-like"/>
    <property type="match status" value="2"/>
</dbReference>
<gene>
    <name evidence="5" type="ORF">CPAR01_14208</name>
</gene>
<dbReference type="PANTHER" id="PTHR45527">
    <property type="entry name" value="NONRIBOSOMAL PEPTIDE SYNTHETASE"/>
    <property type="match status" value="1"/>
</dbReference>
<feature type="domain" description="Carrier" evidence="4">
    <location>
        <begin position="1692"/>
        <end position="1769"/>
    </location>
</feature>
<dbReference type="Gene3D" id="3.30.559.30">
    <property type="entry name" value="Nonribosomal peptide synthetase, condensation domain"/>
    <property type="match status" value="2"/>
</dbReference>
<dbReference type="EMBL" id="MOPA01000015">
    <property type="protein sequence ID" value="KAK1522665.1"/>
    <property type="molecule type" value="Genomic_DNA"/>
</dbReference>
<dbReference type="InterPro" id="IPR001242">
    <property type="entry name" value="Condensation_dom"/>
</dbReference>
<dbReference type="NCBIfam" id="TIGR01733">
    <property type="entry name" value="AA-adenyl-dom"/>
    <property type="match status" value="1"/>
</dbReference>
<dbReference type="PANTHER" id="PTHR45527:SF16">
    <property type="entry name" value="NONRIBOSOMAL PEPTIDE SYNTHASE ATNA-RELATED"/>
    <property type="match status" value="1"/>
</dbReference>
<evidence type="ECO:0000256" key="2">
    <source>
        <dbReference type="ARBA" id="ARBA00022553"/>
    </source>
</evidence>
<evidence type="ECO:0000313" key="5">
    <source>
        <dbReference type="EMBL" id="KAK1522665.1"/>
    </source>
</evidence>
<dbReference type="Gene3D" id="3.40.50.12780">
    <property type="entry name" value="N-terminal domain of ligase-like"/>
    <property type="match status" value="2"/>
</dbReference>
<dbReference type="Pfam" id="PF00550">
    <property type="entry name" value="PP-binding"/>
    <property type="match status" value="2"/>
</dbReference>
<dbReference type="RefSeq" id="XP_060342520.1">
    <property type="nucleotide sequence ID" value="XM_060498459.1"/>
</dbReference>
<keyword evidence="6" id="KW-1185">Reference proteome</keyword>
<feature type="domain" description="Carrier" evidence="4">
    <location>
        <begin position="611"/>
        <end position="687"/>
    </location>
</feature>
<dbReference type="Gene3D" id="3.30.300.30">
    <property type="match status" value="2"/>
</dbReference>
<keyword evidence="3" id="KW-0436">Ligase</keyword>
<name>A0ABQ9S1J0_9PEZI</name>
<evidence type="ECO:0000313" key="6">
    <source>
        <dbReference type="Proteomes" id="UP001241169"/>
    </source>
</evidence>
<dbReference type="SUPFAM" id="SSF52777">
    <property type="entry name" value="CoA-dependent acyltransferases"/>
    <property type="match status" value="4"/>
</dbReference>
<evidence type="ECO:0000259" key="4">
    <source>
        <dbReference type="PROSITE" id="PS50075"/>
    </source>
</evidence>
<evidence type="ECO:0000256" key="3">
    <source>
        <dbReference type="ARBA" id="ARBA00022598"/>
    </source>
</evidence>
<dbReference type="InterPro" id="IPR020845">
    <property type="entry name" value="AMP-binding_CS"/>
</dbReference>
<dbReference type="InterPro" id="IPR010071">
    <property type="entry name" value="AA_adenyl_dom"/>
</dbReference>
<dbReference type="CDD" id="cd05918">
    <property type="entry name" value="A_NRPS_SidN3_like"/>
    <property type="match status" value="2"/>
</dbReference>
<dbReference type="InterPro" id="IPR042099">
    <property type="entry name" value="ANL_N_sf"/>
</dbReference>
<protein>
    <submittedName>
        <fullName evidence="5">Tyrocidine synthetase 1</fullName>
    </submittedName>
</protein>
<dbReference type="Proteomes" id="UP001241169">
    <property type="component" value="Unassembled WGS sequence"/>
</dbReference>
<dbReference type="Pfam" id="PF00501">
    <property type="entry name" value="AMP-binding"/>
    <property type="match status" value="2"/>
</dbReference>
<dbReference type="InterPro" id="IPR045851">
    <property type="entry name" value="AMP-bd_C_sf"/>
</dbReference>
<comment type="caution">
    <text evidence="5">The sequence shown here is derived from an EMBL/GenBank/DDBJ whole genome shotgun (WGS) entry which is preliminary data.</text>
</comment>
<dbReference type="InterPro" id="IPR023213">
    <property type="entry name" value="CAT-like_dom_sf"/>
</dbReference>
<proteinExistence type="predicted"/>
<evidence type="ECO:0000256" key="1">
    <source>
        <dbReference type="ARBA" id="ARBA00022450"/>
    </source>
</evidence>
<dbReference type="InterPro" id="IPR000873">
    <property type="entry name" value="AMP-dep_synth/lig_dom"/>
</dbReference>